<dbReference type="RefSeq" id="WP_116687589.1">
    <property type="nucleotide sequence ID" value="NZ_CAWNYD010000005.1"/>
</dbReference>
<evidence type="ECO:0000313" key="5">
    <source>
        <dbReference type="EMBL" id="PVZ68261.1"/>
    </source>
</evidence>
<dbReference type="OrthoDB" id="9759948at2"/>
<feature type="signal peptide" evidence="1">
    <location>
        <begin position="1"/>
        <end position="25"/>
    </location>
</feature>
<organism evidence="5 6">
    <name type="scientific">Pelagibaculum spongiae</name>
    <dbReference type="NCBI Taxonomy" id="2080658"/>
    <lineage>
        <taxon>Bacteria</taxon>
        <taxon>Pseudomonadati</taxon>
        <taxon>Pseudomonadota</taxon>
        <taxon>Gammaproteobacteria</taxon>
        <taxon>Oceanospirillales</taxon>
        <taxon>Pelagibaculum</taxon>
    </lineage>
</organism>
<keyword evidence="1" id="KW-0732">Signal</keyword>
<evidence type="ECO:0000313" key="6">
    <source>
        <dbReference type="Proteomes" id="UP000244906"/>
    </source>
</evidence>
<keyword evidence="6" id="KW-1185">Reference proteome</keyword>
<feature type="domain" description="DUF7843" evidence="4">
    <location>
        <begin position="36"/>
        <end position="100"/>
    </location>
</feature>
<evidence type="ECO:0000259" key="4">
    <source>
        <dbReference type="Pfam" id="PF25225"/>
    </source>
</evidence>
<feature type="domain" description="DUF7840" evidence="3">
    <location>
        <begin position="391"/>
        <end position="567"/>
    </location>
</feature>
<feature type="domain" description="Lnb N-terminal periplasmic" evidence="2">
    <location>
        <begin position="117"/>
        <end position="277"/>
    </location>
</feature>
<proteinExistence type="predicted"/>
<protein>
    <submittedName>
        <fullName evidence="5">Uncharacterized protein</fullName>
    </submittedName>
</protein>
<reference evidence="5 6" key="1">
    <citation type="submission" date="2018-04" db="EMBL/GenBank/DDBJ databases">
        <title>Thalassorhabdus spongiae gen. nov., sp. nov., isolated from a marine sponge in South-West Iceland.</title>
        <authorList>
            <person name="Knobloch S."/>
            <person name="Daussin A."/>
            <person name="Johannsson R."/>
            <person name="Marteinsson V.T."/>
        </authorList>
    </citation>
    <scope>NUCLEOTIDE SEQUENCE [LARGE SCALE GENOMIC DNA]</scope>
    <source>
        <strain evidence="5 6">Hp12</strain>
    </source>
</reference>
<dbReference type="EMBL" id="QDDL01000005">
    <property type="protein sequence ID" value="PVZ68261.1"/>
    <property type="molecule type" value="Genomic_DNA"/>
</dbReference>
<dbReference type="InterPro" id="IPR025178">
    <property type="entry name" value="Lnb_N"/>
</dbReference>
<dbReference type="Pfam" id="PF13387">
    <property type="entry name" value="Lnb_N"/>
    <property type="match status" value="1"/>
</dbReference>
<evidence type="ECO:0000256" key="1">
    <source>
        <dbReference type="SAM" id="SignalP"/>
    </source>
</evidence>
<dbReference type="InterPro" id="IPR057165">
    <property type="entry name" value="DUF7843"/>
</dbReference>
<dbReference type="Pfam" id="PF25225">
    <property type="entry name" value="DUF7843"/>
    <property type="match status" value="1"/>
</dbReference>
<dbReference type="Pfam" id="PF25222">
    <property type="entry name" value="DUF7840"/>
    <property type="match status" value="1"/>
</dbReference>
<feature type="chain" id="PRO_5016097707" evidence="1">
    <location>
        <begin position="26"/>
        <end position="601"/>
    </location>
</feature>
<evidence type="ECO:0000259" key="2">
    <source>
        <dbReference type="Pfam" id="PF13387"/>
    </source>
</evidence>
<sequence length="601" mass="69926">MVSRIMGSLLASLFFILILASSAQANFDFSESELDKVSNSPQWKALLHLRNNQLQIHDSKFILSSNVFSPLNELKKTIHLLKSQPEYRCRFTGRDYFLNQTFPNRWPINKELCPSYVEFKNKAPADDISIIFASENLTQPSSIMGHTMMSLEGINEQGFQVDHAISFFTDIDTKDFTKFLWGSLVSGKKGYFTNQPFSEVQKHYSIYEQRNLWKFYLNFSTEQKILIHRHLWELKQSKIDYLFDRHNCATIIQDILAVAYPEIDNGDLWVSPIDVAKSADRNGLIKHKKLYPSSKWKVRFLEEFTTNTNQNKVLKWLDNPDNSLSMSTIGQDYVTKELARSVNRFQFESEQISIDKWKYRNNNLNFSDNDDEKLIDISRYRSPLEVPDDVQLGFGWRKDAEGHWLTARWLPASHRISDNNRQYFSENELKILEFELSINPAKEKLRLDQLQIYSVKALNPYSRFSGGISGQFSFGFQQIYTDDLTSSLGFDLNGGVGLARKFGRDIGSYFMLSAGTNLQFDEQNLYIEPEIGFFVYEVFDMKTNFSFKRKYQSGERVYNSINVNQSIWRGDNSKSIAFTYDKKFNSTIGNEIFSIELTTFF</sequence>
<gene>
    <name evidence="5" type="ORF">DC094_13290</name>
</gene>
<dbReference type="AlphaFoldDB" id="A0A2V1GV97"/>
<dbReference type="Proteomes" id="UP000244906">
    <property type="component" value="Unassembled WGS sequence"/>
</dbReference>
<dbReference type="InterPro" id="IPR057162">
    <property type="entry name" value="DUF7840"/>
</dbReference>
<accession>A0A2V1GV97</accession>
<name>A0A2V1GV97_9GAMM</name>
<evidence type="ECO:0000259" key="3">
    <source>
        <dbReference type="Pfam" id="PF25222"/>
    </source>
</evidence>
<comment type="caution">
    <text evidence="5">The sequence shown here is derived from an EMBL/GenBank/DDBJ whole genome shotgun (WGS) entry which is preliminary data.</text>
</comment>